<feature type="domain" description="Glycoside hydrolase family 65 central catalytic" evidence="4">
    <location>
        <begin position="297"/>
        <end position="668"/>
    </location>
</feature>
<dbReference type="Gene3D" id="2.60.420.10">
    <property type="entry name" value="Maltose phosphorylase, domain 3"/>
    <property type="match status" value="1"/>
</dbReference>
<proteinExistence type="inferred from homology"/>
<dbReference type="InterPro" id="IPR005194">
    <property type="entry name" value="Glyco_hydro_65_C"/>
</dbReference>
<comment type="similarity">
    <text evidence="1">Belongs to the glycosyl hydrolase 65 family.</text>
</comment>
<sequence>MKFHFSFKEYDPKAEAVYGTILTLGNGYIGIRGEIELEPTIYGTTIAGVYDYAPYFYREIVNAPRVIGLQIFFNGEPISLSTQKILKYERELNIEDATLKTLIAIETQSRTRIEYESIRIVHGKIKNLILLKFKIKANEDGMLTIISPIKTNVVNPSYRNEIMVKHLNVMQMEDRENEIYAEVETLDGRYRIGIASSLISGTKAKRAVIKSADGIAEILTLSVKKNKTYEFIKYITILSSKTPTPNLREAVLQKLQIAKNSCFSRLYEEHKDYWKEIWKRAKIEIEGDKNAENGLNFSIFHLIQSMPIDSRISLTARGIHGFGYRGHIFWDTEIYALPFFMAVFPEKAREMLIYRYNNLGAARENAKMNGYSGAQFPWESADDGYEATPSVIPLDMMGKKVVKIYTGEEEHHITADIAYAVELYYKFTGDEEFMSRYGLEIILETARFWASRVEHDEKKGYVIKKVIGPDEYHEHVDNSFFTNLMARYNLLLAVKYFKIARRSGGEWSKTLKRINITEKEVQRWLEIAEKIYIPRQKNGVFEEFEGYFDLSDYTLDPYGLGEKRLPEEIRRNLRKTKIIKQADVIAAQYLLKDQFDLETIRKNFDYYIIRTTHASSLSMPPYAIVASWLDYEDLAYDYFMKCAFIDLHNLYGNTQDGFHLATAGGVWQIIFRGLCGIDINNEGVEINPKLPKKWKAVRLRFFFKKALLSLEVRKDSVRVKLLKGEEVKIRAFGRNAVVKRGKETILHK</sequence>
<dbReference type="SUPFAM" id="SSF48208">
    <property type="entry name" value="Six-hairpin glycosidases"/>
    <property type="match status" value="1"/>
</dbReference>
<evidence type="ECO:0000313" key="8">
    <source>
        <dbReference type="Proteomes" id="UP000066042"/>
    </source>
</evidence>
<dbReference type="InterPro" id="IPR017045">
    <property type="entry name" value="Malt_Pase/Glycosyl_Hdrlase"/>
</dbReference>
<dbReference type="InterPro" id="IPR005196">
    <property type="entry name" value="Glyco_hydro_65_N"/>
</dbReference>
<dbReference type="InterPro" id="IPR012341">
    <property type="entry name" value="6hp_glycosidase-like_sf"/>
</dbReference>
<feature type="domain" description="Glycoside hydrolase family 65 C-terminal" evidence="5">
    <location>
        <begin position="680"/>
        <end position="737"/>
    </location>
</feature>
<dbReference type="GO" id="GO:0030246">
    <property type="term" value="F:carbohydrate binding"/>
    <property type="evidence" value="ECO:0007669"/>
    <property type="project" value="InterPro"/>
</dbReference>
<evidence type="ECO:0000259" key="4">
    <source>
        <dbReference type="Pfam" id="PF03632"/>
    </source>
</evidence>
<dbReference type="Pfam" id="PF03632">
    <property type="entry name" value="Glyco_hydro_65m"/>
    <property type="match status" value="1"/>
</dbReference>
<evidence type="ECO:0000259" key="5">
    <source>
        <dbReference type="Pfam" id="PF03633"/>
    </source>
</evidence>
<dbReference type="Proteomes" id="UP000066042">
    <property type="component" value="Chromosome"/>
</dbReference>
<dbReference type="PANTHER" id="PTHR11051:SF8">
    <property type="entry name" value="PROTEIN-GLUCOSYLGALACTOSYLHYDROXYLYSINE GLUCOSIDASE"/>
    <property type="match status" value="1"/>
</dbReference>
<reference evidence="7 8" key="1">
    <citation type="journal article" date="2016" name="Genome Announc.">
        <title>Complete genome sequence of the hyperthermophilic and piezophilic archaeon Thermococcus barophilus Ch5, capable of growth at the expense of hydrogenogenesis from carbon monoxide and formate.</title>
        <authorList>
            <person name="Oger P."/>
            <person name="Sokolova T.G."/>
            <person name="Kozhevnikova D.A."/>
            <person name="Taranov E.A."/>
            <person name="Vannier P."/>
            <person name="Lee H.S."/>
            <person name="Kwon K.K."/>
            <person name="Kang S.G."/>
            <person name="Lee J.H."/>
            <person name="Bonch-Osmolovskaya E.A."/>
            <person name="Lebedinsky A.V."/>
        </authorList>
    </citation>
    <scope>NUCLEOTIDE SEQUENCE [LARGE SCALE GENOMIC DNA]</scope>
    <source>
        <strain evidence="8">Ch5</strain>
    </source>
</reference>
<keyword evidence="2 7" id="KW-0328">Glycosyltransferase</keyword>
<evidence type="ECO:0000313" key="7">
    <source>
        <dbReference type="EMBL" id="ALM74302.1"/>
    </source>
</evidence>
<dbReference type="InterPro" id="IPR037018">
    <property type="entry name" value="GH65_N"/>
</dbReference>
<protein>
    <submittedName>
        <fullName evidence="7">Maltose phosphorylase</fullName>
        <ecNumber evidence="7">2.4.1.230</ecNumber>
    </submittedName>
</protein>
<feature type="domain" description="Glycoside hydrolase family 65 N-terminal" evidence="6">
    <location>
        <begin position="8"/>
        <end position="240"/>
    </location>
</feature>
<dbReference type="InterPro" id="IPR011013">
    <property type="entry name" value="Gal_mutarotase_sf_dom"/>
</dbReference>
<dbReference type="InterPro" id="IPR008928">
    <property type="entry name" value="6-hairpin_glycosidase_sf"/>
</dbReference>
<dbReference type="Pfam" id="PF03633">
    <property type="entry name" value="Glyco_hydro_65C"/>
    <property type="match status" value="1"/>
</dbReference>
<dbReference type="PATRIC" id="fig|55802.8.peg.320"/>
<dbReference type="InterPro" id="IPR005195">
    <property type="entry name" value="Glyco_hydro_65_M"/>
</dbReference>
<evidence type="ECO:0000256" key="1">
    <source>
        <dbReference type="ARBA" id="ARBA00006768"/>
    </source>
</evidence>
<dbReference type="AlphaFoldDB" id="A0A0S1X935"/>
<dbReference type="PIRSF" id="PIRSF036289">
    <property type="entry name" value="Glycosyl_hydrolase_malt_phosph"/>
    <property type="match status" value="1"/>
</dbReference>
<dbReference type="PANTHER" id="PTHR11051">
    <property type="entry name" value="GLYCOSYL HYDROLASE-RELATED"/>
    <property type="match status" value="1"/>
</dbReference>
<dbReference type="Gene3D" id="2.70.98.40">
    <property type="entry name" value="Glycoside hydrolase, family 65, N-terminal domain"/>
    <property type="match status" value="1"/>
</dbReference>
<dbReference type="GO" id="GO:0004553">
    <property type="term" value="F:hydrolase activity, hydrolyzing O-glycosyl compounds"/>
    <property type="evidence" value="ECO:0007669"/>
    <property type="project" value="TreeGrafter"/>
</dbReference>
<dbReference type="SUPFAM" id="SSF74650">
    <property type="entry name" value="Galactose mutarotase-like"/>
    <property type="match status" value="1"/>
</dbReference>
<dbReference type="GeneID" id="26135618"/>
<dbReference type="GO" id="GO:0033831">
    <property type="term" value="F:kojibiose phosphorylase activity"/>
    <property type="evidence" value="ECO:0007669"/>
    <property type="project" value="UniProtKB-EC"/>
</dbReference>
<evidence type="ECO:0000256" key="3">
    <source>
        <dbReference type="ARBA" id="ARBA00022679"/>
    </source>
</evidence>
<accession>A0A0S1X935</accession>
<dbReference type="STRING" id="55802.TBCH5v1_0326"/>
<dbReference type="RefSeq" id="WP_056933234.1">
    <property type="nucleotide sequence ID" value="NZ_CP013050.1"/>
</dbReference>
<dbReference type="EC" id="2.4.1.230" evidence="7"/>
<dbReference type="Gene3D" id="1.50.10.10">
    <property type="match status" value="1"/>
</dbReference>
<keyword evidence="3 7" id="KW-0808">Transferase</keyword>
<organism evidence="7 8">
    <name type="scientific">Thermococcus barophilus</name>
    <dbReference type="NCBI Taxonomy" id="55802"/>
    <lineage>
        <taxon>Archaea</taxon>
        <taxon>Methanobacteriati</taxon>
        <taxon>Methanobacteriota</taxon>
        <taxon>Thermococci</taxon>
        <taxon>Thermococcales</taxon>
        <taxon>Thermococcaceae</taxon>
        <taxon>Thermococcus</taxon>
    </lineage>
</organism>
<gene>
    <name evidence="7" type="ORF">TBCH5v1_0326</name>
</gene>
<dbReference type="EMBL" id="CP013050">
    <property type="protein sequence ID" value="ALM74302.1"/>
    <property type="molecule type" value="Genomic_DNA"/>
</dbReference>
<evidence type="ECO:0000256" key="2">
    <source>
        <dbReference type="ARBA" id="ARBA00022676"/>
    </source>
</evidence>
<evidence type="ECO:0000259" key="6">
    <source>
        <dbReference type="Pfam" id="PF03636"/>
    </source>
</evidence>
<name>A0A0S1X935_THEBA</name>
<dbReference type="GO" id="GO:0005975">
    <property type="term" value="P:carbohydrate metabolic process"/>
    <property type="evidence" value="ECO:0007669"/>
    <property type="project" value="InterPro"/>
</dbReference>
<dbReference type="Pfam" id="PF03636">
    <property type="entry name" value="Glyco_hydro_65N"/>
    <property type="match status" value="1"/>
</dbReference>